<dbReference type="Proteomes" id="UP000009169">
    <property type="component" value="Unassembled WGS sequence"/>
</dbReference>
<proteinExistence type="predicted"/>
<gene>
    <name evidence="2" type="ORF">TEQG_05944</name>
</gene>
<protein>
    <submittedName>
        <fullName evidence="2">Uncharacterized protein</fullName>
    </submittedName>
</protein>
<organism evidence="2 3">
    <name type="scientific">Trichophyton equinum (strain ATCC MYA-4606 / CBS 127.97)</name>
    <name type="common">Horse ringworm fungus</name>
    <dbReference type="NCBI Taxonomy" id="559882"/>
    <lineage>
        <taxon>Eukaryota</taxon>
        <taxon>Fungi</taxon>
        <taxon>Dikarya</taxon>
        <taxon>Ascomycota</taxon>
        <taxon>Pezizomycotina</taxon>
        <taxon>Eurotiomycetes</taxon>
        <taxon>Eurotiomycetidae</taxon>
        <taxon>Onygenales</taxon>
        <taxon>Arthrodermataceae</taxon>
        <taxon>Trichophyton</taxon>
    </lineage>
</organism>
<evidence type="ECO:0000256" key="1">
    <source>
        <dbReference type="SAM" id="MobiDB-lite"/>
    </source>
</evidence>
<dbReference type="VEuPathDB" id="FungiDB:TEQG_05944"/>
<feature type="region of interest" description="Disordered" evidence="1">
    <location>
        <begin position="1"/>
        <end position="25"/>
    </location>
</feature>
<feature type="compositionally biased region" description="Basic and acidic residues" evidence="1">
    <location>
        <begin position="59"/>
        <end position="75"/>
    </location>
</feature>
<dbReference type="HOGENOM" id="CLU_2279428_0_0_1"/>
<sequence length="102" mass="11770">MKVQRHEIMSGKFYLSPTHKTPHTHLNQHRELMDVRYGYHGYAQRETAARIFIRASRPRVPEPKPRLSGNKEREKNKRRGCCGIVRPSPDGRLDAGRLLAGP</sequence>
<keyword evidence="3" id="KW-1185">Reference proteome</keyword>
<feature type="region of interest" description="Disordered" evidence="1">
    <location>
        <begin position="59"/>
        <end position="102"/>
    </location>
</feature>
<dbReference type="AlphaFoldDB" id="F2PYC2"/>
<reference evidence="3" key="1">
    <citation type="journal article" date="2012" name="MBio">
        <title>Comparative genome analysis of Trichophyton rubrum and related dermatophytes reveals candidate genes involved in infection.</title>
        <authorList>
            <person name="Martinez D.A."/>
            <person name="Oliver B.G."/>
            <person name="Graeser Y."/>
            <person name="Goldberg J.M."/>
            <person name="Li W."/>
            <person name="Martinez-Rossi N.M."/>
            <person name="Monod M."/>
            <person name="Shelest E."/>
            <person name="Barton R.C."/>
            <person name="Birch E."/>
            <person name="Brakhage A.A."/>
            <person name="Chen Z."/>
            <person name="Gurr S.J."/>
            <person name="Heiman D."/>
            <person name="Heitman J."/>
            <person name="Kosti I."/>
            <person name="Rossi A."/>
            <person name="Saif S."/>
            <person name="Samalova M."/>
            <person name="Saunders C.W."/>
            <person name="Shea T."/>
            <person name="Summerbell R.C."/>
            <person name="Xu J."/>
            <person name="Young S."/>
            <person name="Zeng Q."/>
            <person name="Birren B.W."/>
            <person name="Cuomo C.A."/>
            <person name="White T.C."/>
        </authorList>
    </citation>
    <scope>NUCLEOTIDE SEQUENCE [LARGE SCALE GENOMIC DNA]</scope>
    <source>
        <strain evidence="3">ATCC MYA-4606 / CBS 127.97</strain>
    </source>
</reference>
<evidence type="ECO:0000313" key="2">
    <source>
        <dbReference type="EMBL" id="EGE06890.1"/>
    </source>
</evidence>
<name>F2PYC2_TRIEC</name>
<dbReference type="EMBL" id="DS995752">
    <property type="protein sequence ID" value="EGE06890.1"/>
    <property type="molecule type" value="Genomic_DNA"/>
</dbReference>
<accession>F2PYC2</accession>
<evidence type="ECO:0000313" key="3">
    <source>
        <dbReference type="Proteomes" id="UP000009169"/>
    </source>
</evidence>